<dbReference type="Proteomes" id="UP000663828">
    <property type="component" value="Unassembled WGS sequence"/>
</dbReference>
<dbReference type="GO" id="GO:0005506">
    <property type="term" value="F:iron ion binding"/>
    <property type="evidence" value="ECO:0007669"/>
    <property type="project" value="InterPro"/>
</dbReference>
<accession>A0A813PKV6</accession>
<evidence type="ECO:0000256" key="5">
    <source>
        <dbReference type="ARBA" id="ARBA00022964"/>
    </source>
</evidence>
<dbReference type="GO" id="GO:0031418">
    <property type="term" value="F:L-ascorbic acid binding"/>
    <property type="evidence" value="ECO:0007669"/>
    <property type="project" value="UniProtKB-KW"/>
</dbReference>
<organism evidence="12 15">
    <name type="scientific">Adineta ricciae</name>
    <name type="common">Rotifer</name>
    <dbReference type="NCBI Taxonomy" id="249248"/>
    <lineage>
        <taxon>Eukaryota</taxon>
        <taxon>Metazoa</taxon>
        <taxon>Spiralia</taxon>
        <taxon>Gnathifera</taxon>
        <taxon>Rotifera</taxon>
        <taxon>Eurotatoria</taxon>
        <taxon>Bdelloidea</taxon>
        <taxon>Adinetida</taxon>
        <taxon>Adinetidae</taxon>
        <taxon>Adineta</taxon>
    </lineage>
</organism>
<dbReference type="InterPro" id="IPR006620">
    <property type="entry name" value="Pro_4_hyd_alph"/>
</dbReference>
<evidence type="ECO:0000313" key="12">
    <source>
        <dbReference type="EMBL" id="CAF0752273.1"/>
    </source>
</evidence>
<sequence length="519" mass="60496">MSSTEKKPRPVSVNPILSDHDLTERFRTSYIDRSSVEEQVIRLEHEPFSHCVIDDFLHETQSNQFLNQLTNELKNIRLNQKNNDLYKFQQSDDLANVTLPAIEQMKQFLYMDLKDWLVQATNIQLSDKIDMTSSKYEYTDYLLCHDDDIHGTTEGRRIAFIYYLVPEDWKETDGGTLDLFETDDQNQPCKIVKSLLPKRNRLSFFEVTDKSFHQVSEVLNEKQGARLSINGWFHGPVNFRPTPIFEPLPIAKPATKFQSNDLERVNQTVTSTYLKVETQYDVQMAFQENSETKLSEFFQKDYFQAMINELKSDTIRWTRRGPYNKRNYDVADVSSLPSALKNLVDLFGSEPMFTILGSLTGLTSENDEEEYEPSPKKQKSTSSAEVPSTSTACSSAPRWYFELRRWRHTYYSLSFDMDNDEDGESEDEDKDGTLDVMLFFNYPTDESEETVGGGDVVYTIKNEDETLLRVIPEDNSLNLIYREDDKVLKFNKYLNHRQADKTFYEFCACYLDLDKLKLD</sequence>
<evidence type="ECO:0000256" key="3">
    <source>
        <dbReference type="ARBA" id="ARBA00022723"/>
    </source>
</evidence>
<proteinExistence type="inferred from homology"/>
<evidence type="ECO:0000256" key="7">
    <source>
        <dbReference type="ARBA" id="ARBA00023004"/>
    </source>
</evidence>
<dbReference type="InterPro" id="IPR039558">
    <property type="entry name" value="TPA1/OFD1_N"/>
</dbReference>
<comment type="cofactor">
    <cofactor evidence="1">
        <name>L-ascorbate</name>
        <dbReference type="ChEBI" id="CHEBI:38290"/>
    </cofactor>
</comment>
<dbReference type="InterPro" id="IPR019601">
    <property type="entry name" value="Oxoglutarate/Fe-dep_Oase_C"/>
</dbReference>
<evidence type="ECO:0000313" key="15">
    <source>
        <dbReference type="Proteomes" id="UP000663852"/>
    </source>
</evidence>
<evidence type="ECO:0000256" key="9">
    <source>
        <dbReference type="ARBA" id="ARBA00047444"/>
    </source>
</evidence>
<dbReference type="Pfam" id="PF13661">
    <property type="entry name" value="2OG-FeII_Oxy_4"/>
    <property type="match status" value="1"/>
</dbReference>
<dbReference type="OrthoDB" id="430522at2759"/>
<evidence type="ECO:0000313" key="13">
    <source>
        <dbReference type="EMBL" id="CAF1185098.1"/>
    </source>
</evidence>
<keyword evidence="3" id="KW-0479">Metal-binding</keyword>
<feature type="region of interest" description="Disordered" evidence="10">
    <location>
        <begin position="364"/>
        <end position="391"/>
    </location>
</feature>
<evidence type="ECO:0000256" key="6">
    <source>
        <dbReference type="ARBA" id="ARBA00023002"/>
    </source>
</evidence>
<keyword evidence="7" id="KW-0408">Iron</keyword>
<dbReference type="InterPro" id="IPR005123">
    <property type="entry name" value="Oxoglu/Fe-dep_dioxygenase_dom"/>
</dbReference>
<name>A0A813PKV6_ADIRI</name>
<dbReference type="PROSITE" id="PS51471">
    <property type="entry name" value="FE2OG_OXY"/>
    <property type="match status" value="1"/>
</dbReference>
<comment type="caution">
    <text evidence="12">The sequence shown here is derived from an EMBL/GenBank/DDBJ whole genome shotgun (WGS) entry which is preliminary data.</text>
</comment>
<keyword evidence="6" id="KW-0560">Oxidoreductase</keyword>
<dbReference type="Gene3D" id="2.60.120.620">
    <property type="entry name" value="q2cbj1_9rhob like domain"/>
    <property type="match status" value="2"/>
</dbReference>
<evidence type="ECO:0000259" key="11">
    <source>
        <dbReference type="PROSITE" id="PS51471"/>
    </source>
</evidence>
<comment type="catalytic activity">
    <reaction evidence="9">
        <text>[ribosomal protein uS12]-L-proline + 2-oxoglutarate + O2 = [ribosomal protein uS12]-(3S)-3-hydroxy-L-proline + succinate + CO2</text>
        <dbReference type="Rhea" id="RHEA:54156"/>
        <dbReference type="Rhea" id="RHEA-COMP:13816"/>
        <dbReference type="Rhea" id="RHEA-COMP:13818"/>
        <dbReference type="ChEBI" id="CHEBI:15379"/>
        <dbReference type="ChEBI" id="CHEBI:16526"/>
        <dbReference type="ChEBI" id="CHEBI:16810"/>
        <dbReference type="ChEBI" id="CHEBI:30031"/>
        <dbReference type="ChEBI" id="CHEBI:50342"/>
        <dbReference type="ChEBI" id="CHEBI:85428"/>
    </reaction>
</comment>
<evidence type="ECO:0000256" key="2">
    <source>
        <dbReference type="ARBA" id="ARBA00007443"/>
    </source>
</evidence>
<dbReference type="InterPro" id="IPR051842">
    <property type="entry name" value="uS12_prolyl_hydroxylase"/>
</dbReference>
<feature type="domain" description="Fe2OG dioxygenase" evidence="11">
    <location>
        <begin position="127"/>
        <end position="235"/>
    </location>
</feature>
<gene>
    <name evidence="12" type="ORF">EDS130_LOCUS2354</name>
    <name evidence="13" type="ORF">XAT740_LOCUS22797</name>
</gene>
<reference evidence="12" key="1">
    <citation type="submission" date="2021-02" db="EMBL/GenBank/DDBJ databases">
        <authorList>
            <person name="Nowell W R."/>
        </authorList>
    </citation>
    <scope>NUCLEOTIDE SEQUENCE</scope>
</reference>
<dbReference type="SMART" id="SM00702">
    <property type="entry name" value="P4Hc"/>
    <property type="match status" value="1"/>
</dbReference>
<keyword evidence="14" id="KW-1185">Reference proteome</keyword>
<dbReference type="Proteomes" id="UP000663852">
    <property type="component" value="Unassembled WGS sequence"/>
</dbReference>
<dbReference type="GO" id="GO:0031543">
    <property type="term" value="F:peptidyl-proline dioxygenase activity"/>
    <property type="evidence" value="ECO:0007669"/>
    <property type="project" value="UniProtKB-ARBA"/>
</dbReference>
<feature type="compositionally biased region" description="Polar residues" evidence="10">
    <location>
        <begin position="380"/>
        <end position="391"/>
    </location>
</feature>
<dbReference type="PANTHER" id="PTHR12117">
    <property type="entry name" value="HISTONE ACETYLTRANSFERASE COMPLEX"/>
    <property type="match status" value="1"/>
</dbReference>
<dbReference type="GO" id="GO:0006449">
    <property type="term" value="P:regulation of translational termination"/>
    <property type="evidence" value="ECO:0007669"/>
    <property type="project" value="TreeGrafter"/>
</dbReference>
<protein>
    <recommendedName>
        <fullName evidence="8">uS12 prolyl 3-hydroxylase</fullName>
    </recommendedName>
</protein>
<evidence type="ECO:0000256" key="8">
    <source>
        <dbReference type="ARBA" id="ARBA00029938"/>
    </source>
</evidence>
<evidence type="ECO:0000256" key="10">
    <source>
        <dbReference type="SAM" id="MobiDB-lite"/>
    </source>
</evidence>
<dbReference type="EMBL" id="CAJNOR010001694">
    <property type="protein sequence ID" value="CAF1185098.1"/>
    <property type="molecule type" value="Genomic_DNA"/>
</dbReference>
<dbReference type="Pfam" id="PF10637">
    <property type="entry name" value="Ofd1_CTDD"/>
    <property type="match status" value="1"/>
</dbReference>
<dbReference type="AlphaFoldDB" id="A0A813PKV6"/>
<evidence type="ECO:0000256" key="1">
    <source>
        <dbReference type="ARBA" id="ARBA00001961"/>
    </source>
</evidence>
<keyword evidence="4" id="KW-0847">Vitamin C</keyword>
<dbReference type="PANTHER" id="PTHR12117:SF0">
    <property type="entry name" value="PROLYL 3-HYDROXYLASE OGFOD1"/>
    <property type="match status" value="1"/>
</dbReference>
<evidence type="ECO:0000313" key="14">
    <source>
        <dbReference type="Proteomes" id="UP000663828"/>
    </source>
</evidence>
<keyword evidence="5" id="KW-0223">Dioxygenase</keyword>
<evidence type="ECO:0000256" key="4">
    <source>
        <dbReference type="ARBA" id="ARBA00022896"/>
    </source>
</evidence>
<comment type="similarity">
    <text evidence="2">Belongs to the TPA1 family.</text>
</comment>
<dbReference type="EMBL" id="CAJNOJ010000005">
    <property type="protein sequence ID" value="CAF0752273.1"/>
    <property type="molecule type" value="Genomic_DNA"/>
</dbReference>
<dbReference type="GO" id="GO:0005737">
    <property type="term" value="C:cytoplasm"/>
    <property type="evidence" value="ECO:0007669"/>
    <property type="project" value="TreeGrafter"/>
</dbReference>